<feature type="transmembrane region" description="Helical" evidence="9">
    <location>
        <begin position="16"/>
        <end position="37"/>
    </location>
</feature>
<dbReference type="GO" id="GO:0008320">
    <property type="term" value="F:protein transmembrane transporter activity"/>
    <property type="evidence" value="ECO:0007669"/>
    <property type="project" value="InterPro"/>
</dbReference>
<keyword evidence="3" id="KW-1003">Cell membrane</keyword>
<comment type="subcellular location">
    <subcellularLocation>
        <location evidence="1">Membrane</location>
    </subcellularLocation>
</comment>
<keyword evidence="8 9" id="KW-0472">Membrane</keyword>
<evidence type="ECO:0000256" key="1">
    <source>
        <dbReference type="ARBA" id="ARBA00004370"/>
    </source>
</evidence>
<reference evidence="12 13" key="1">
    <citation type="journal article" date="2019" name="Nat. Microbiol.">
        <title>Mediterranean grassland soil C-N compound turnover is dependent on rainfall and depth, and is mediated by genomically divergent microorganisms.</title>
        <authorList>
            <person name="Diamond S."/>
            <person name="Andeer P.F."/>
            <person name="Li Z."/>
            <person name="Crits-Christoph A."/>
            <person name="Burstein D."/>
            <person name="Anantharaman K."/>
            <person name="Lane K.R."/>
            <person name="Thomas B.C."/>
            <person name="Pan C."/>
            <person name="Northen T.R."/>
            <person name="Banfield J.F."/>
        </authorList>
    </citation>
    <scope>NUCLEOTIDE SEQUENCE [LARGE SCALE GENOMIC DNA]</scope>
    <source>
        <strain evidence="10">WS_4</strain>
        <strain evidence="11">WS_7</strain>
    </source>
</reference>
<dbReference type="EMBL" id="VBOX01000031">
    <property type="protein sequence ID" value="TMQ64651.1"/>
    <property type="molecule type" value="Genomic_DNA"/>
</dbReference>
<dbReference type="PANTHER" id="PTHR33910:SF1">
    <property type="entry name" value="PROTEIN TRANSLOCASE SUBUNIT SECE"/>
    <property type="match status" value="1"/>
</dbReference>
<evidence type="ECO:0000256" key="4">
    <source>
        <dbReference type="ARBA" id="ARBA00022692"/>
    </source>
</evidence>
<keyword evidence="5" id="KW-0653">Protein transport</keyword>
<dbReference type="GO" id="GO:0009306">
    <property type="term" value="P:protein secretion"/>
    <property type="evidence" value="ECO:0007669"/>
    <property type="project" value="InterPro"/>
</dbReference>
<evidence type="ECO:0000256" key="9">
    <source>
        <dbReference type="SAM" id="Phobius"/>
    </source>
</evidence>
<dbReference type="Proteomes" id="UP000319829">
    <property type="component" value="Unassembled WGS sequence"/>
</dbReference>
<evidence type="ECO:0000256" key="3">
    <source>
        <dbReference type="ARBA" id="ARBA00022475"/>
    </source>
</evidence>
<dbReference type="PANTHER" id="PTHR33910">
    <property type="entry name" value="PROTEIN TRANSLOCASE SUBUNIT SECE"/>
    <property type="match status" value="1"/>
</dbReference>
<protein>
    <submittedName>
        <fullName evidence="10">Preprotein translocase subunit SecE</fullName>
    </submittedName>
</protein>
<keyword evidence="2" id="KW-0813">Transport</keyword>
<keyword evidence="4 9" id="KW-0812">Transmembrane</keyword>
<dbReference type="GO" id="GO:0043952">
    <property type="term" value="P:protein transport by the Sec complex"/>
    <property type="evidence" value="ECO:0007669"/>
    <property type="project" value="TreeGrafter"/>
</dbReference>
<organism evidence="10 13">
    <name type="scientific">Eiseniibacteriota bacterium</name>
    <dbReference type="NCBI Taxonomy" id="2212470"/>
    <lineage>
        <taxon>Bacteria</taxon>
        <taxon>Candidatus Eiseniibacteriota</taxon>
    </lineage>
</organism>
<dbReference type="AlphaFoldDB" id="A0A538SVB4"/>
<dbReference type="Pfam" id="PF00584">
    <property type="entry name" value="SecE"/>
    <property type="match status" value="1"/>
</dbReference>
<gene>
    <name evidence="10" type="primary">secE</name>
    <name evidence="10" type="ORF">E6K74_03805</name>
    <name evidence="11" type="ORF">E6K77_03550</name>
</gene>
<dbReference type="GO" id="GO:0006605">
    <property type="term" value="P:protein targeting"/>
    <property type="evidence" value="ECO:0007669"/>
    <property type="project" value="InterPro"/>
</dbReference>
<evidence type="ECO:0000313" key="11">
    <source>
        <dbReference type="EMBL" id="TMQ64651.1"/>
    </source>
</evidence>
<proteinExistence type="predicted"/>
<dbReference type="EMBL" id="VBOU01000040">
    <property type="protein sequence ID" value="TMQ55214.1"/>
    <property type="molecule type" value="Genomic_DNA"/>
</dbReference>
<evidence type="ECO:0000313" key="12">
    <source>
        <dbReference type="Proteomes" id="UP000317366"/>
    </source>
</evidence>
<accession>A0A538SVB4</accession>
<dbReference type="InterPro" id="IPR001901">
    <property type="entry name" value="Translocase_SecE/Sec61-g"/>
</dbReference>
<dbReference type="Proteomes" id="UP000317366">
    <property type="component" value="Unassembled WGS sequence"/>
</dbReference>
<evidence type="ECO:0000313" key="13">
    <source>
        <dbReference type="Proteomes" id="UP000319829"/>
    </source>
</evidence>
<dbReference type="NCBIfam" id="TIGR00964">
    <property type="entry name" value="secE_bact"/>
    <property type="match status" value="1"/>
</dbReference>
<evidence type="ECO:0000313" key="10">
    <source>
        <dbReference type="EMBL" id="TMQ55214.1"/>
    </source>
</evidence>
<evidence type="ECO:0000256" key="6">
    <source>
        <dbReference type="ARBA" id="ARBA00022989"/>
    </source>
</evidence>
<dbReference type="InterPro" id="IPR038379">
    <property type="entry name" value="SecE_sf"/>
</dbReference>
<sequence length="49" mass="5584">MNKVSWPSRRELRDSTLVVIVMVFVISIFIGIVDRALSFAFEALIRMVG</sequence>
<dbReference type="Gene3D" id="1.20.5.1030">
    <property type="entry name" value="Preprotein translocase secy subunit"/>
    <property type="match status" value="1"/>
</dbReference>
<dbReference type="InterPro" id="IPR005807">
    <property type="entry name" value="SecE_bac"/>
</dbReference>
<dbReference type="GO" id="GO:0005886">
    <property type="term" value="C:plasma membrane"/>
    <property type="evidence" value="ECO:0007669"/>
    <property type="project" value="TreeGrafter"/>
</dbReference>
<name>A0A538SVB4_UNCEI</name>
<keyword evidence="7" id="KW-0811">Translocation</keyword>
<evidence type="ECO:0000256" key="5">
    <source>
        <dbReference type="ARBA" id="ARBA00022927"/>
    </source>
</evidence>
<keyword evidence="6 9" id="KW-1133">Transmembrane helix</keyword>
<comment type="caution">
    <text evidence="10">The sequence shown here is derived from an EMBL/GenBank/DDBJ whole genome shotgun (WGS) entry which is preliminary data.</text>
</comment>
<evidence type="ECO:0000256" key="7">
    <source>
        <dbReference type="ARBA" id="ARBA00023010"/>
    </source>
</evidence>
<evidence type="ECO:0000256" key="2">
    <source>
        <dbReference type="ARBA" id="ARBA00022448"/>
    </source>
</evidence>
<dbReference type="GO" id="GO:0006886">
    <property type="term" value="P:intracellular protein transport"/>
    <property type="evidence" value="ECO:0007669"/>
    <property type="project" value="InterPro"/>
</dbReference>
<evidence type="ECO:0000256" key="8">
    <source>
        <dbReference type="ARBA" id="ARBA00023136"/>
    </source>
</evidence>